<dbReference type="InterPro" id="IPR028325">
    <property type="entry name" value="VG_K_chnl"/>
</dbReference>
<dbReference type="OMA" id="KHYRVFN"/>
<dbReference type="PANTHER" id="PTHR11537:SF113">
    <property type="entry name" value="POTASSIUM VOLTAGE-GATED CHANNEL PROTEIN SHAKER"/>
    <property type="match status" value="1"/>
</dbReference>
<keyword evidence="3" id="KW-0633">Potassium transport</keyword>
<dbReference type="eggNOG" id="KOG1545">
    <property type="taxonomic scope" value="Eukaryota"/>
</dbReference>
<dbReference type="InParanoid" id="T1EGR4"/>
<dbReference type="GO" id="GO:0008076">
    <property type="term" value="C:voltage-gated potassium channel complex"/>
    <property type="evidence" value="ECO:0000318"/>
    <property type="project" value="GO_Central"/>
</dbReference>
<organism evidence="16 17">
    <name type="scientific">Helobdella robusta</name>
    <name type="common">Californian leech</name>
    <dbReference type="NCBI Taxonomy" id="6412"/>
    <lineage>
        <taxon>Eukaryota</taxon>
        <taxon>Metazoa</taxon>
        <taxon>Spiralia</taxon>
        <taxon>Lophotrochozoa</taxon>
        <taxon>Annelida</taxon>
        <taxon>Clitellata</taxon>
        <taxon>Hirudinea</taxon>
        <taxon>Rhynchobdellida</taxon>
        <taxon>Glossiphoniidae</taxon>
        <taxon>Helobdella</taxon>
    </lineage>
</organism>
<dbReference type="PANTHER" id="PTHR11537">
    <property type="entry name" value="VOLTAGE-GATED POTASSIUM CHANNEL"/>
    <property type="match status" value="1"/>
</dbReference>
<dbReference type="GO" id="GO:0051260">
    <property type="term" value="P:protein homooligomerization"/>
    <property type="evidence" value="ECO:0007669"/>
    <property type="project" value="InterPro"/>
</dbReference>
<reference evidence="16" key="3">
    <citation type="submission" date="2015-06" db="UniProtKB">
        <authorList>
            <consortium name="EnsemblMetazoa"/>
        </authorList>
    </citation>
    <scope>IDENTIFICATION</scope>
</reference>
<name>T1EGR4_HELRO</name>
<dbReference type="GO" id="GO:0005251">
    <property type="term" value="F:delayed rectifier potassium channel activity"/>
    <property type="evidence" value="ECO:0000318"/>
    <property type="project" value="GO_Central"/>
</dbReference>
<keyword evidence="8 13" id="KW-1133">Transmembrane helix</keyword>
<keyword evidence="9" id="KW-0406">Ion transport</keyword>
<dbReference type="AlphaFoldDB" id="T1EGR4"/>
<evidence type="ECO:0000313" key="15">
    <source>
        <dbReference type="EMBL" id="ESO02181.1"/>
    </source>
</evidence>
<feature type="transmembrane region" description="Helical" evidence="13">
    <location>
        <begin position="183"/>
        <end position="204"/>
    </location>
</feature>
<dbReference type="InterPro" id="IPR011333">
    <property type="entry name" value="SKP1/BTB/POZ_sf"/>
</dbReference>
<evidence type="ECO:0000256" key="9">
    <source>
        <dbReference type="ARBA" id="ARBA00023065"/>
    </source>
</evidence>
<dbReference type="GeneID" id="20195764"/>
<dbReference type="Pfam" id="PF00520">
    <property type="entry name" value="Ion_trans"/>
    <property type="match status" value="1"/>
</dbReference>
<dbReference type="STRING" id="6412.T1EGR4"/>
<dbReference type="SUPFAM" id="SSF54695">
    <property type="entry name" value="POZ domain"/>
    <property type="match status" value="1"/>
</dbReference>
<dbReference type="InterPro" id="IPR003968">
    <property type="entry name" value="K_chnl_volt-dep_Kv"/>
</dbReference>
<evidence type="ECO:0000256" key="11">
    <source>
        <dbReference type="ARBA" id="ARBA00023180"/>
    </source>
</evidence>
<dbReference type="FunFam" id="1.10.287.70:FF:000264">
    <property type="entry name" value="Potassium channel"/>
    <property type="match status" value="1"/>
</dbReference>
<evidence type="ECO:0000256" key="13">
    <source>
        <dbReference type="SAM" id="Phobius"/>
    </source>
</evidence>
<feature type="transmembrane region" description="Helical" evidence="13">
    <location>
        <begin position="132"/>
        <end position="153"/>
    </location>
</feature>
<keyword evidence="7" id="KW-0630">Potassium</keyword>
<dbReference type="PRINTS" id="PR00169">
    <property type="entry name" value="KCHANNEL"/>
</dbReference>
<dbReference type="Gene3D" id="3.30.710.10">
    <property type="entry name" value="Potassium Channel Kv1.1, Chain A"/>
    <property type="match status" value="1"/>
</dbReference>
<dbReference type="EnsemblMetazoa" id="HelroT121337">
    <property type="protein sequence ID" value="HelroP121337"/>
    <property type="gene ID" value="HelroG121337"/>
</dbReference>
<keyword evidence="10 13" id="KW-0472">Membrane</keyword>
<keyword evidence="4 13" id="KW-0812">Transmembrane</keyword>
<keyword evidence="6" id="KW-0851">Voltage-gated channel</keyword>
<feature type="transmembrane region" description="Helical" evidence="13">
    <location>
        <begin position="288"/>
        <end position="309"/>
    </location>
</feature>
<reference evidence="17" key="1">
    <citation type="submission" date="2012-12" db="EMBL/GenBank/DDBJ databases">
        <authorList>
            <person name="Hellsten U."/>
            <person name="Grimwood J."/>
            <person name="Chapman J.A."/>
            <person name="Shapiro H."/>
            <person name="Aerts A."/>
            <person name="Otillar R.P."/>
            <person name="Terry A.Y."/>
            <person name="Boore J.L."/>
            <person name="Simakov O."/>
            <person name="Marletaz F."/>
            <person name="Cho S.-J."/>
            <person name="Edsinger-Gonzales E."/>
            <person name="Havlak P."/>
            <person name="Kuo D.-H."/>
            <person name="Larsson T."/>
            <person name="Lv J."/>
            <person name="Arendt D."/>
            <person name="Savage R."/>
            <person name="Osoegawa K."/>
            <person name="de Jong P."/>
            <person name="Lindberg D.R."/>
            <person name="Seaver E.C."/>
            <person name="Weisblat D.A."/>
            <person name="Putnam N.H."/>
            <person name="Grigoriev I.V."/>
            <person name="Rokhsar D.S."/>
        </authorList>
    </citation>
    <scope>NUCLEOTIDE SEQUENCE</scope>
</reference>
<feature type="domain" description="BTB" evidence="14">
    <location>
        <begin position="1"/>
        <end position="99"/>
    </location>
</feature>
<evidence type="ECO:0000256" key="4">
    <source>
        <dbReference type="ARBA" id="ARBA00022692"/>
    </source>
</evidence>
<dbReference type="SMART" id="SM00225">
    <property type="entry name" value="BTB"/>
    <property type="match status" value="1"/>
</dbReference>
<dbReference type="GO" id="GO:0016020">
    <property type="term" value="C:membrane"/>
    <property type="evidence" value="ECO:0000318"/>
    <property type="project" value="GO_Central"/>
</dbReference>
<evidence type="ECO:0000256" key="5">
    <source>
        <dbReference type="ARBA" id="ARBA00022826"/>
    </source>
</evidence>
<keyword evidence="5" id="KW-0631">Potassium channel</keyword>
<gene>
    <name evidence="16" type="primary">20195764</name>
    <name evidence="15" type="ORF">HELRODRAFT_121337</name>
</gene>
<keyword evidence="12" id="KW-0407">Ion channel</keyword>
<dbReference type="KEGG" id="hro:HELRODRAFT_121337"/>
<protein>
    <recommendedName>
        <fullName evidence="14">BTB domain-containing protein</fullName>
    </recommendedName>
</protein>
<evidence type="ECO:0000256" key="12">
    <source>
        <dbReference type="ARBA" id="ARBA00023303"/>
    </source>
</evidence>
<evidence type="ECO:0000256" key="8">
    <source>
        <dbReference type="ARBA" id="ARBA00022989"/>
    </source>
</evidence>
<evidence type="ECO:0000256" key="2">
    <source>
        <dbReference type="ARBA" id="ARBA00022448"/>
    </source>
</evidence>
<dbReference type="OrthoDB" id="415460at2759"/>
<dbReference type="InterPro" id="IPR005821">
    <property type="entry name" value="Ion_trans_dom"/>
</dbReference>
<accession>T1EGR4</accession>
<feature type="transmembrane region" description="Helical" evidence="13">
    <location>
        <begin position="349"/>
        <end position="370"/>
    </location>
</feature>
<dbReference type="InterPro" id="IPR027359">
    <property type="entry name" value="Volt_channel_dom_sf"/>
</dbReference>
<evidence type="ECO:0000259" key="14">
    <source>
        <dbReference type="SMART" id="SM00225"/>
    </source>
</evidence>
<proteinExistence type="predicted"/>
<evidence type="ECO:0000313" key="16">
    <source>
        <dbReference type="EnsemblMetazoa" id="HelroP121337"/>
    </source>
</evidence>
<evidence type="ECO:0000313" key="17">
    <source>
        <dbReference type="Proteomes" id="UP000015101"/>
    </source>
</evidence>
<dbReference type="EMBL" id="AMQM01000813">
    <property type="status" value="NOT_ANNOTATED_CDS"/>
    <property type="molecule type" value="Genomic_DNA"/>
</dbReference>
<dbReference type="SUPFAM" id="SSF81324">
    <property type="entry name" value="Voltage-gated potassium channels"/>
    <property type="match status" value="1"/>
</dbReference>
<dbReference type="CTD" id="20195764"/>
<evidence type="ECO:0000256" key="6">
    <source>
        <dbReference type="ARBA" id="ARBA00022882"/>
    </source>
</evidence>
<dbReference type="InterPro" id="IPR000210">
    <property type="entry name" value="BTB/POZ_dom"/>
</dbReference>
<dbReference type="InterPro" id="IPR003131">
    <property type="entry name" value="T1-type_BTB"/>
</dbReference>
<evidence type="ECO:0000256" key="3">
    <source>
        <dbReference type="ARBA" id="ARBA00022538"/>
    </source>
</evidence>
<dbReference type="Gene3D" id="1.10.287.70">
    <property type="match status" value="1"/>
</dbReference>
<sequence>ERVAINVSGLRFETQLTTLERFSNTLLGNKQKRNKFFDPLKNEYFFDRNRPSFDAILYYYQSGGRLRRPVNVPTDVFTEEVRFYELDDQAVQQYLDDEGYVKPTPRPLPTNKFKRKLWLLFEYPESSMAARLLALLSVSVILLSIVIFCLETLPQFKSYRTVNATGNISESRVEEDIPKFTDAFFIIETACIIYFFFELFLRFICCPNVYAFIKNIMNIIDLLAIMPYLITLCTMLANSNRSMGNQAMSLAILRVIRLVRVFRIFKLSRHSKGLQILGQTIKASLRELGLLIFFLLICVILFSSAVYFAEADVTNTHFRSIPDAFWWAVVTMTTVGYGDMMPTSPWGKLVGSLCAIAGVLTIALPVPVIVSNFNYFYHKEADSEERE</sequence>
<dbReference type="HOGENOM" id="CLU_011722_4_4_1"/>
<comment type="subcellular location">
    <subcellularLocation>
        <location evidence="1">Membrane</location>
        <topology evidence="1">Multi-pass membrane protein</topology>
    </subcellularLocation>
</comment>
<evidence type="ECO:0000256" key="1">
    <source>
        <dbReference type="ARBA" id="ARBA00004141"/>
    </source>
</evidence>
<evidence type="ECO:0000256" key="7">
    <source>
        <dbReference type="ARBA" id="ARBA00022958"/>
    </source>
</evidence>
<dbReference type="PRINTS" id="PR01496">
    <property type="entry name" value="SHAKERCHANEL"/>
</dbReference>
<keyword evidence="17" id="KW-1185">Reference proteome</keyword>
<dbReference type="EMBL" id="KB096742">
    <property type="protein sequence ID" value="ESO02181.1"/>
    <property type="molecule type" value="Genomic_DNA"/>
</dbReference>
<dbReference type="FunFam" id="1.20.120.350:FF:000028">
    <property type="entry name" value="Potassium voltage-gated channel subfamily a member"/>
    <property type="match status" value="1"/>
</dbReference>
<dbReference type="InterPro" id="IPR003972">
    <property type="entry name" value="K_chnl_volt-dep_Kv1"/>
</dbReference>
<dbReference type="Gene3D" id="1.20.120.350">
    <property type="entry name" value="Voltage-gated potassium channels. Chain C"/>
    <property type="match status" value="1"/>
</dbReference>
<dbReference type="RefSeq" id="XP_009019589.1">
    <property type="nucleotide sequence ID" value="XM_009021341.1"/>
</dbReference>
<dbReference type="Proteomes" id="UP000015101">
    <property type="component" value="Unassembled WGS sequence"/>
</dbReference>
<keyword evidence="2" id="KW-0813">Transport</keyword>
<evidence type="ECO:0000256" key="10">
    <source>
        <dbReference type="ARBA" id="ARBA00023136"/>
    </source>
</evidence>
<dbReference type="GO" id="GO:0071805">
    <property type="term" value="P:potassium ion transmembrane transport"/>
    <property type="evidence" value="ECO:0000318"/>
    <property type="project" value="GO_Central"/>
</dbReference>
<keyword evidence="11" id="KW-0325">Glycoprotein</keyword>
<dbReference type="GO" id="GO:0001508">
    <property type="term" value="P:action potential"/>
    <property type="evidence" value="ECO:0000318"/>
    <property type="project" value="GO_Central"/>
</dbReference>
<dbReference type="FunFam" id="3.30.710.10:FF:000053">
    <property type="entry name" value="potassium voltage-gated channel subfamily A member 4"/>
    <property type="match status" value="1"/>
</dbReference>
<dbReference type="Pfam" id="PF02214">
    <property type="entry name" value="BTB_2"/>
    <property type="match status" value="1"/>
</dbReference>
<dbReference type="PRINTS" id="PR01491">
    <property type="entry name" value="KVCHANNEL"/>
</dbReference>
<feature type="transmembrane region" description="Helical" evidence="13">
    <location>
        <begin position="216"/>
        <end position="237"/>
    </location>
</feature>
<reference evidence="15 17" key="2">
    <citation type="journal article" date="2013" name="Nature">
        <title>Insights into bilaterian evolution from three spiralian genomes.</title>
        <authorList>
            <person name="Simakov O."/>
            <person name="Marletaz F."/>
            <person name="Cho S.J."/>
            <person name="Edsinger-Gonzales E."/>
            <person name="Havlak P."/>
            <person name="Hellsten U."/>
            <person name="Kuo D.H."/>
            <person name="Larsson T."/>
            <person name="Lv J."/>
            <person name="Arendt D."/>
            <person name="Savage R."/>
            <person name="Osoegawa K."/>
            <person name="de Jong P."/>
            <person name="Grimwood J."/>
            <person name="Chapman J.A."/>
            <person name="Shapiro H."/>
            <person name="Aerts A."/>
            <person name="Otillar R.P."/>
            <person name="Terry A.Y."/>
            <person name="Boore J.L."/>
            <person name="Grigoriev I.V."/>
            <person name="Lindberg D.R."/>
            <person name="Seaver E.C."/>
            <person name="Weisblat D.A."/>
            <person name="Putnam N.H."/>
            <person name="Rokhsar D.S."/>
        </authorList>
    </citation>
    <scope>NUCLEOTIDE SEQUENCE</scope>
</reference>